<name>A0AAV4U516_CAEEX</name>
<dbReference type="Proteomes" id="UP001054945">
    <property type="component" value="Unassembled WGS sequence"/>
</dbReference>
<sequence length="123" mass="13777">MLHSDGRPPNSWLPKPRIGKKKKKKRKKLEVVRAKISEKIISLLPQVDNPNLGWEKQDSRMSSVGKANRGHRSTGRGFHQQLSGGVWTQNSLFSHSNTPSLAHNTPDHKCGTFCNSLSVRRGT</sequence>
<protein>
    <submittedName>
        <fullName evidence="2">Uncharacterized protein</fullName>
    </submittedName>
</protein>
<feature type="region of interest" description="Disordered" evidence="1">
    <location>
        <begin position="48"/>
        <end position="109"/>
    </location>
</feature>
<gene>
    <name evidence="2" type="ORF">CEXT_119851</name>
</gene>
<dbReference type="AlphaFoldDB" id="A0AAV4U516"/>
<proteinExistence type="predicted"/>
<accession>A0AAV4U516</accession>
<keyword evidence="3" id="KW-1185">Reference proteome</keyword>
<evidence type="ECO:0000313" key="2">
    <source>
        <dbReference type="EMBL" id="GIY52863.1"/>
    </source>
</evidence>
<reference evidence="2 3" key="1">
    <citation type="submission" date="2021-06" db="EMBL/GenBank/DDBJ databases">
        <title>Caerostris extrusa draft genome.</title>
        <authorList>
            <person name="Kono N."/>
            <person name="Arakawa K."/>
        </authorList>
    </citation>
    <scope>NUCLEOTIDE SEQUENCE [LARGE SCALE GENOMIC DNA]</scope>
</reference>
<dbReference type="EMBL" id="BPLR01012301">
    <property type="protein sequence ID" value="GIY52863.1"/>
    <property type="molecule type" value="Genomic_DNA"/>
</dbReference>
<feature type="compositionally biased region" description="Basic residues" evidence="1">
    <location>
        <begin position="17"/>
        <end position="28"/>
    </location>
</feature>
<comment type="caution">
    <text evidence="2">The sequence shown here is derived from an EMBL/GenBank/DDBJ whole genome shotgun (WGS) entry which is preliminary data.</text>
</comment>
<evidence type="ECO:0000313" key="3">
    <source>
        <dbReference type="Proteomes" id="UP001054945"/>
    </source>
</evidence>
<feature type="region of interest" description="Disordered" evidence="1">
    <location>
        <begin position="1"/>
        <end position="30"/>
    </location>
</feature>
<organism evidence="2 3">
    <name type="scientific">Caerostris extrusa</name>
    <name type="common">Bark spider</name>
    <name type="synonym">Caerostris bankana</name>
    <dbReference type="NCBI Taxonomy" id="172846"/>
    <lineage>
        <taxon>Eukaryota</taxon>
        <taxon>Metazoa</taxon>
        <taxon>Ecdysozoa</taxon>
        <taxon>Arthropoda</taxon>
        <taxon>Chelicerata</taxon>
        <taxon>Arachnida</taxon>
        <taxon>Araneae</taxon>
        <taxon>Araneomorphae</taxon>
        <taxon>Entelegynae</taxon>
        <taxon>Araneoidea</taxon>
        <taxon>Araneidae</taxon>
        <taxon>Caerostris</taxon>
    </lineage>
</organism>
<feature type="compositionally biased region" description="Polar residues" evidence="1">
    <location>
        <begin position="80"/>
        <end position="103"/>
    </location>
</feature>
<evidence type="ECO:0000256" key="1">
    <source>
        <dbReference type="SAM" id="MobiDB-lite"/>
    </source>
</evidence>